<keyword evidence="1" id="KW-0472">Membrane</keyword>
<gene>
    <name evidence="2" type="ORF">III_06103</name>
</gene>
<organism evidence="2 3">
    <name type="scientific">Bacillus mycoides</name>
    <dbReference type="NCBI Taxonomy" id="1405"/>
    <lineage>
        <taxon>Bacteria</taxon>
        <taxon>Bacillati</taxon>
        <taxon>Bacillota</taxon>
        <taxon>Bacilli</taxon>
        <taxon>Bacillales</taxon>
        <taxon>Bacillaceae</taxon>
        <taxon>Bacillus</taxon>
        <taxon>Bacillus cereus group</taxon>
    </lineage>
</organism>
<sequence length="85" mass="9789">MIESKKTNLFIRIIDTIGNGLLLILAILVVIPGYTEFRTTLEIIFIISCLLLIFSKYLNNNKKAMIPYFVFLILISIHLLYTLIV</sequence>
<name>A0ABC9QU46_BACMY</name>
<evidence type="ECO:0000256" key="1">
    <source>
        <dbReference type="SAM" id="Phobius"/>
    </source>
</evidence>
<evidence type="ECO:0000313" key="2">
    <source>
        <dbReference type="EMBL" id="EJR28533.1"/>
    </source>
</evidence>
<evidence type="ECO:0008006" key="4">
    <source>
        <dbReference type="Google" id="ProtNLM"/>
    </source>
</evidence>
<feature type="transmembrane region" description="Helical" evidence="1">
    <location>
        <begin position="66"/>
        <end position="84"/>
    </location>
</feature>
<dbReference type="AlphaFoldDB" id="A0ABC9QU46"/>
<keyword evidence="1" id="KW-1133">Transmembrane helix</keyword>
<proteinExistence type="predicted"/>
<feature type="transmembrane region" description="Helical" evidence="1">
    <location>
        <begin position="9"/>
        <end position="31"/>
    </location>
</feature>
<dbReference type="EMBL" id="AHEV01000063">
    <property type="protein sequence ID" value="EJR28533.1"/>
    <property type="molecule type" value="Genomic_DNA"/>
</dbReference>
<dbReference type="Proteomes" id="UP000006976">
    <property type="component" value="Unassembled WGS sequence"/>
</dbReference>
<protein>
    <recommendedName>
        <fullName evidence="4">Group-specific protein</fullName>
    </recommendedName>
</protein>
<keyword evidence="1" id="KW-0812">Transmembrane</keyword>
<reference evidence="2 3" key="1">
    <citation type="submission" date="2012-04" db="EMBL/GenBank/DDBJ databases">
        <title>The Genome Sequence of Bacillus cereus VD078.</title>
        <authorList>
            <consortium name="The Broad Institute Genome Sequencing Platform"/>
            <consortium name="The Broad Institute Genome Sequencing Center for Infectious Disease"/>
            <person name="Feldgarden M."/>
            <person name="Van der Auwera G.A."/>
            <person name="Mahillon J."/>
            <person name="Duprez V."/>
            <person name="Timmery S."/>
            <person name="Mattelet C."/>
            <person name="Dierick K."/>
            <person name="Sun M."/>
            <person name="Yu Z."/>
            <person name="Zhu L."/>
            <person name="Hu X."/>
            <person name="Shank E.B."/>
            <person name="Swiecicka I."/>
            <person name="Hansen B.M."/>
            <person name="Andrup L."/>
            <person name="Young S.K."/>
            <person name="Zeng Q."/>
            <person name="Gargeya S."/>
            <person name="Fitzgerald M."/>
            <person name="Haas B."/>
            <person name="Abouelleil A."/>
            <person name="Alvarado L."/>
            <person name="Arachchi H.M."/>
            <person name="Berlin A."/>
            <person name="Chapman S.B."/>
            <person name="Goldberg J."/>
            <person name="Griggs A."/>
            <person name="Gujja S."/>
            <person name="Hansen M."/>
            <person name="Howarth C."/>
            <person name="Imamovic A."/>
            <person name="Larimer J."/>
            <person name="McCowen C."/>
            <person name="Montmayeur A."/>
            <person name="Murphy C."/>
            <person name="Neiman D."/>
            <person name="Pearson M."/>
            <person name="Priest M."/>
            <person name="Roberts A."/>
            <person name="Saif S."/>
            <person name="Shea T."/>
            <person name="Sisk P."/>
            <person name="Sykes S."/>
            <person name="Wortman J."/>
            <person name="Nusbaum C."/>
            <person name="Birren B."/>
        </authorList>
    </citation>
    <scope>NUCLEOTIDE SEQUENCE [LARGE SCALE GENOMIC DNA]</scope>
    <source>
        <strain evidence="2 3">VD078</strain>
    </source>
</reference>
<feature type="transmembrane region" description="Helical" evidence="1">
    <location>
        <begin position="37"/>
        <end position="54"/>
    </location>
</feature>
<comment type="caution">
    <text evidence="2">The sequence shown here is derived from an EMBL/GenBank/DDBJ whole genome shotgun (WGS) entry which is preliminary data.</text>
</comment>
<evidence type="ECO:0000313" key="3">
    <source>
        <dbReference type="Proteomes" id="UP000006976"/>
    </source>
</evidence>
<accession>A0ABC9QU46</accession>